<dbReference type="InterPro" id="IPR011251">
    <property type="entry name" value="Luciferase-like_dom"/>
</dbReference>
<evidence type="ECO:0000259" key="5">
    <source>
        <dbReference type="Pfam" id="PF00296"/>
    </source>
</evidence>
<reference evidence="6 7" key="1">
    <citation type="submission" date="2020-08" db="EMBL/GenBank/DDBJ databases">
        <title>Sequencing the genomes of 1000 actinobacteria strains.</title>
        <authorList>
            <person name="Klenk H.-P."/>
        </authorList>
    </citation>
    <scope>NUCLEOTIDE SEQUENCE [LARGE SCALE GENOMIC DNA]</scope>
    <source>
        <strain evidence="6 7">DSM 45084</strain>
    </source>
</reference>
<keyword evidence="4 6" id="KW-0503">Monooxygenase</keyword>
<keyword evidence="7" id="KW-1185">Reference proteome</keyword>
<dbReference type="SUPFAM" id="SSF51679">
    <property type="entry name" value="Bacterial luciferase-like"/>
    <property type="match status" value="1"/>
</dbReference>
<evidence type="ECO:0000256" key="3">
    <source>
        <dbReference type="ARBA" id="ARBA00023002"/>
    </source>
</evidence>
<dbReference type="PANTHER" id="PTHR30011:SF16">
    <property type="entry name" value="C2H2 FINGER DOMAIN TRANSCRIPTION FACTOR (EUROFUNG)-RELATED"/>
    <property type="match status" value="1"/>
</dbReference>
<keyword evidence="1" id="KW-0285">Flavoprotein</keyword>
<dbReference type="Proteomes" id="UP000542674">
    <property type="component" value="Unassembled WGS sequence"/>
</dbReference>
<dbReference type="Pfam" id="PF00296">
    <property type="entry name" value="Bac_luciferase"/>
    <property type="match status" value="1"/>
</dbReference>
<organism evidence="6 7">
    <name type="scientific">Saccharothrix violaceirubra</name>
    <dbReference type="NCBI Taxonomy" id="413306"/>
    <lineage>
        <taxon>Bacteria</taxon>
        <taxon>Bacillati</taxon>
        <taxon>Actinomycetota</taxon>
        <taxon>Actinomycetes</taxon>
        <taxon>Pseudonocardiales</taxon>
        <taxon>Pseudonocardiaceae</taxon>
        <taxon>Saccharothrix</taxon>
    </lineage>
</organism>
<dbReference type="EMBL" id="JACHJS010000001">
    <property type="protein sequence ID" value="MBB4963379.1"/>
    <property type="molecule type" value="Genomic_DNA"/>
</dbReference>
<proteinExistence type="predicted"/>
<evidence type="ECO:0000256" key="4">
    <source>
        <dbReference type="ARBA" id="ARBA00023033"/>
    </source>
</evidence>
<protein>
    <submittedName>
        <fullName evidence="6">Alkanesulfonate monooxygenase SsuD/methylene tetrahydromethanopterin reductase-like flavin-dependent oxidoreductase (Luciferase family)</fullName>
    </submittedName>
</protein>
<dbReference type="GO" id="GO:0016705">
    <property type="term" value="F:oxidoreductase activity, acting on paired donors, with incorporation or reduction of molecular oxygen"/>
    <property type="evidence" value="ECO:0007669"/>
    <property type="project" value="InterPro"/>
</dbReference>
<evidence type="ECO:0000313" key="6">
    <source>
        <dbReference type="EMBL" id="MBB4963379.1"/>
    </source>
</evidence>
<dbReference type="RefSeq" id="WP_184666161.1">
    <property type="nucleotide sequence ID" value="NZ_BAABAI010000036.1"/>
</dbReference>
<sequence>MSPIRLAVALDGAGWHPAAWRLPEARPDELFTAPYWIDQVQAAERGGIDFVTIEDQFGVQSPLTGPDGRTDRVIGRLDALLVAAHVAPHTRHVGLVPTANATHTDPAAIAAAFAALDQVSGGRSGWRPQLSARENDAAHFGRRPAVALTAEDVAGGPLAISLRLRPLFEEAAGFLEAVRGAHDTLVAPLAHAPIPYELAAKGADIVFVTPFSLDDVGHVLGEVREAEAKVRTRSEPLRVYADLLVHLDDTPGAADLRRRHLDGLDGAEADSDAKIVTGTPGELADLLVAWHSAGIAGFRLRPASVPHDLHAIVDGLVPELRRRGVVPEAYGSGSLRERVLSTGD</sequence>
<dbReference type="InterPro" id="IPR051260">
    <property type="entry name" value="Diverse_substr_monoxygenases"/>
</dbReference>
<name>A0A7W7WTQ8_9PSEU</name>
<dbReference type="GO" id="GO:0004497">
    <property type="term" value="F:monooxygenase activity"/>
    <property type="evidence" value="ECO:0007669"/>
    <property type="project" value="UniProtKB-KW"/>
</dbReference>
<dbReference type="Gene3D" id="3.20.20.30">
    <property type="entry name" value="Luciferase-like domain"/>
    <property type="match status" value="2"/>
</dbReference>
<gene>
    <name evidence="6" type="ORF">F4559_000738</name>
</gene>
<keyword evidence="2" id="KW-0288">FMN</keyword>
<comment type="caution">
    <text evidence="6">The sequence shown here is derived from an EMBL/GenBank/DDBJ whole genome shotgun (WGS) entry which is preliminary data.</text>
</comment>
<dbReference type="AlphaFoldDB" id="A0A7W7WTQ8"/>
<dbReference type="PANTHER" id="PTHR30011">
    <property type="entry name" value="ALKANESULFONATE MONOOXYGENASE-RELATED"/>
    <property type="match status" value="1"/>
</dbReference>
<evidence type="ECO:0000256" key="2">
    <source>
        <dbReference type="ARBA" id="ARBA00022643"/>
    </source>
</evidence>
<evidence type="ECO:0000256" key="1">
    <source>
        <dbReference type="ARBA" id="ARBA00022630"/>
    </source>
</evidence>
<dbReference type="InterPro" id="IPR036661">
    <property type="entry name" value="Luciferase-like_sf"/>
</dbReference>
<keyword evidence="3" id="KW-0560">Oxidoreductase</keyword>
<evidence type="ECO:0000313" key="7">
    <source>
        <dbReference type="Proteomes" id="UP000542674"/>
    </source>
</evidence>
<feature type="domain" description="Luciferase-like" evidence="5">
    <location>
        <begin position="31"/>
        <end position="125"/>
    </location>
</feature>
<accession>A0A7W7WTQ8</accession>